<dbReference type="STRING" id="317619.GCA_000332315_04332"/>
<dbReference type="InterPro" id="IPR009711">
    <property type="entry name" value="UPF0473"/>
</dbReference>
<name>A0A0M2PYQ0_PROHO</name>
<proteinExistence type="predicted"/>
<evidence type="ECO:0000313" key="3">
    <source>
        <dbReference type="Proteomes" id="UP000034681"/>
    </source>
</evidence>
<dbReference type="PANTHER" id="PTHR36061">
    <property type="match status" value="1"/>
</dbReference>
<dbReference type="Proteomes" id="UP000034681">
    <property type="component" value="Unassembled WGS sequence"/>
</dbReference>
<feature type="region of interest" description="Disordered" evidence="1">
    <location>
        <begin position="92"/>
        <end position="135"/>
    </location>
</feature>
<dbReference type="Pfam" id="PF12527">
    <property type="entry name" value="DUF3727"/>
    <property type="match status" value="2"/>
</dbReference>
<evidence type="ECO:0000313" key="2">
    <source>
        <dbReference type="EMBL" id="KKI99511.1"/>
    </source>
</evidence>
<dbReference type="eggNOG" id="ENOG5031WDP">
    <property type="taxonomic scope" value="Bacteria"/>
</dbReference>
<gene>
    <name evidence="2" type="ORF">PROH_13040</name>
</gene>
<sequence length="220" mass="24763">MDAPTVILTDDQGRSLLCSVEHTLSLDGHSYALLLPVHTPVDLFTWEDEDTDTPDLVQDETEIAEIFSTAQAVMEEHNLTLKWTAITLTVEGELPDLEDEGEGEDDEDDWDGESDDGAVGNLNNGDRLTSDDLYDNDVNGQYDPTMAAEDTEDDEVEEFQLLARFYHEEREYGVYVPLNPFFIPVRLVQGQPQLLNATEFERIEPLLSATLEEDLDSEGY</sequence>
<dbReference type="AlphaFoldDB" id="A0A0M2PYQ0"/>
<dbReference type="InterPro" id="IPR022203">
    <property type="entry name" value="DUF3727"/>
</dbReference>
<comment type="caution">
    <text evidence="2">The sequence shown here is derived from an EMBL/GenBank/DDBJ whole genome shotgun (WGS) entry which is preliminary data.</text>
</comment>
<dbReference type="EMBL" id="AJTX02000005">
    <property type="protein sequence ID" value="KKI99511.1"/>
    <property type="molecule type" value="Genomic_DNA"/>
</dbReference>
<evidence type="ECO:0000256" key="1">
    <source>
        <dbReference type="SAM" id="MobiDB-lite"/>
    </source>
</evidence>
<evidence type="ECO:0008006" key="4">
    <source>
        <dbReference type="Google" id="ProtNLM"/>
    </source>
</evidence>
<accession>A0A0M2PYQ0</accession>
<protein>
    <recommendedName>
        <fullName evidence="4">DUF3727 domain-containing protein</fullName>
    </recommendedName>
</protein>
<feature type="compositionally biased region" description="Acidic residues" evidence="1">
    <location>
        <begin position="93"/>
        <end position="116"/>
    </location>
</feature>
<organism evidence="2 3">
    <name type="scientific">Prochlorothrix hollandica PCC 9006 = CALU 1027</name>
    <dbReference type="NCBI Taxonomy" id="317619"/>
    <lineage>
        <taxon>Bacteria</taxon>
        <taxon>Bacillati</taxon>
        <taxon>Cyanobacteriota</taxon>
        <taxon>Cyanophyceae</taxon>
        <taxon>Prochlorotrichales</taxon>
        <taxon>Prochlorotrichaceae</taxon>
        <taxon>Prochlorothrix</taxon>
    </lineage>
</organism>
<dbReference type="Pfam" id="PF06949">
    <property type="entry name" value="DUF1292"/>
    <property type="match status" value="1"/>
</dbReference>
<reference evidence="2" key="1">
    <citation type="submission" date="2012-04" db="EMBL/GenBank/DDBJ databases">
        <authorList>
            <person name="Borisov I.G."/>
            <person name="Ivanikova N.V."/>
            <person name="Pinevich A.V."/>
        </authorList>
    </citation>
    <scope>NUCLEOTIDE SEQUENCE</scope>
    <source>
        <strain evidence="2">CALU 1027</strain>
    </source>
</reference>
<keyword evidence="3" id="KW-1185">Reference proteome</keyword>
<dbReference type="PANTHER" id="PTHR36061:SF3">
    <property type="entry name" value="OS04G0692200 PROTEIN"/>
    <property type="match status" value="1"/>
</dbReference>